<dbReference type="Pfam" id="PF13462">
    <property type="entry name" value="Thioredoxin_4"/>
    <property type="match status" value="1"/>
</dbReference>
<comment type="caution">
    <text evidence="8">The sequence shown here is derived from an EMBL/GenBank/DDBJ whole genome shotgun (WGS) entry which is preliminary data.</text>
</comment>
<evidence type="ECO:0000256" key="6">
    <source>
        <dbReference type="SAM" id="SignalP"/>
    </source>
</evidence>
<evidence type="ECO:0000256" key="2">
    <source>
        <dbReference type="ARBA" id="ARBA00022729"/>
    </source>
</evidence>
<feature type="domain" description="Thioredoxin-like fold" evidence="7">
    <location>
        <begin position="52"/>
        <end position="238"/>
    </location>
</feature>
<dbReference type="InterPro" id="IPR036249">
    <property type="entry name" value="Thioredoxin-like_sf"/>
</dbReference>
<proteinExistence type="inferred from homology"/>
<keyword evidence="9" id="KW-1185">Reference proteome</keyword>
<comment type="similarity">
    <text evidence="1">Belongs to the thioredoxin family. DsbA subfamily.</text>
</comment>
<protein>
    <submittedName>
        <fullName evidence="8">DsbA family protein</fullName>
    </submittedName>
</protein>
<keyword evidence="4" id="KW-1015">Disulfide bond</keyword>
<dbReference type="Proteomes" id="UP001162880">
    <property type="component" value="Unassembled WGS sequence"/>
</dbReference>
<evidence type="ECO:0000313" key="9">
    <source>
        <dbReference type="Proteomes" id="UP001162880"/>
    </source>
</evidence>
<dbReference type="Gene3D" id="1.10.40.110">
    <property type="match status" value="1"/>
</dbReference>
<keyword evidence="2 6" id="KW-0732">Signal</keyword>
<keyword evidence="5" id="KW-0676">Redox-active center</keyword>
<dbReference type="InterPro" id="IPR012336">
    <property type="entry name" value="Thioredoxin-like_fold"/>
</dbReference>
<dbReference type="PANTHER" id="PTHR13887">
    <property type="entry name" value="GLUTATHIONE S-TRANSFERASE KAPPA"/>
    <property type="match status" value="1"/>
</dbReference>
<reference evidence="8" key="1">
    <citation type="submission" date="2022-03" db="EMBL/GenBank/DDBJ databases">
        <title>Identification of a novel bacterium isolated from mangrove sediments.</title>
        <authorList>
            <person name="Pan X."/>
        </authorList>
    </citation>
    <scope>NUCLEOTIDE SEQUENCE</scope>
    <source>
        <strain evidence="8">B2580</strain>
    </source>
</reference>
<feature type="chain" id="PRO_5046466769" evidence="6">
    <location>
        <begin position="28"/>
        <end position="249"/>
    </location>
</feature>
<feature type="signal peptide" evidence="6">
    <location>
        <begin position="1"/>
        <end position="27"/>
    </location>
</feature>
<evidence type="ECO:0000256" key="3">
    <source>
        <dbReference type="ARBA" id="ARBA00023002"/>
    </source>
</evidence>
<organism evidence="8 9">
    <name type="scientific">Novosphingobium album</name>
    <name type="common">ex Hu et al. 2023</name>
    <dbReference type="NCBI Taxonomy" id="2930093"/>
    <lineage>
        <taxon>Bacteria</taxon>
        <taxon>Pseudomonadati</taxon>
        <taxon>Pseudomonadota</taxon>
        <taxon>Alphaproteobacteria</taxon>
        <taxon>Sphingomonadales</taxon>
        <taxon>Sphingomonadaceae</taxon>
        <taxon>Novosphingobium</taxon>
    </lineage>
</organism>
<gene>
    <name evidence="8" type="ORF">MTR64_08050</name>
</gene>
<evidence type="ECO:0000313" key="8">
    <source>
        <dbReference type="EMBL" id="MCJ2178511.1"/>
    </source>
</evidence>
<evidence type="ECO:0000256" key="4">
    <source>
        <dbReference type="ARBA" id="ARBA00023157"/>
    </source>
</evidence>
<keyword evidence="3" id="KW-0560">Oxidoreductase</keyword>
<sequence>MKAPSMKTALRALAPLALTAGAILSMAANGKPAKSLAAPSTNWNSAIAVTANGSHQLGNPNAPVKLTEYVSYTCPHCAHYQQESDPALRLTVIPKGQVTVTVTNLLRNPIDLTVALLTNCGDPKRFFVRHNAFFATQEKWLAKAQTMTQAQQQRWYQGSMPERMRAIASDFSFYDKMSGWGITRAQADACLADTAMLDKLKAQQEESSTLGINSTPSFTLNGAVLDAHDWDSVSKAITDKLAEQHAGAI</sequence>
<dbReference type="PANTHER" id="PTHR13887:SF14">
    <property type="entry name" value="DISULFIDE BOND FORMATION PROTEIN D"/>
    <property type="match status" value="1"/>
</dbReference>
<evidence type="ECO:0000256" key="5">
    <source>
        <dbReference type="ARBA" id="ARBA00023284"/>
    </source>
</evidence>
<dbReference type="Gene3D" id="3.40.30.10">
    <property type="entry name" value="Glutaredoxin"/>
    <property type="match status" value="1"/>
</dbReference>
<evidence type="ECO:0000259" key="7">
    <source>
        <dbReference type="Pfam" id="PF13462"/>
    </source>
</evidence>
<name>A0ABT0B0A5_9SPHN</name>
<dbReference type="SUPFAM" id="SSF52833">
    <property type="entry name" value="Thioredoxin-like"/>
    <property type="match status" value="1"/>
</dbReference>
<accession>A0ABT0B0A5</accession>
<evidence type="ECO:0000256" key="1">
    <source>
        <dbReference type="ARBA" id="ARBA00005791"/>
    </source>
</evidence>
<dbReference type="EMBL" id="JALHLE010000009">
    <property type="protein sequence ID" value="MCJ2178511.1"/>
    <property type="molecule type" value="Genomic_DNA"/>
</dbReference>